<organism evidence="1 2">
    <name type="scientific">Paramuricea clavata</name>
    <name type="common">Red gorgonian</name>
    <name type="synonym">Violescent sea-whip</name>
    <dbReference type="NCBI Taxonomy" id="317549"/>
    <lineage>
        <taxon>Eukaryota</taxon>
        <taxon>Metazoa</taxon>
        <taxon>Cnidaria</taxon>
        <taxon>Anthozoa</taxon>
        <taxon>Octocorallia</taxon>
        <taxon>Malacalcyonacea</taxon>
        <taxon>Plexauridae</taxon>
        <taxon>Paramuricea</taxon>
    </lineage>
</organism>
<dbReference type="AlphaFoldDB" id="A0A6S7KZH2"/>
<dbReference type="Proteomes" id="UP001152795">
    <property type="component" value="Unassembled WGS sequence"/>
</dbReference>
<reference evidence="1" key="1">
    <citation type="submission" date="2020-04" db="EMBL/GenBank/DDBJ databases">
        <authorList>
            <person name="Alioto T."/>
            <person name="Alioto T."/>
            <person name="Gomez Garrido J."/>
        </authorList>
    </citation>
    <scope>NUCLEOTIDE SEQUENCE</scope>
    <source>
        <strain evidence="1">A484AB</strain>
    </source>
</reference>
<dbReference type="EMBL" id="CACRXK020013685">
    <property type="protein sequence ID" value="CAB4025579.1"/>
    <property type="molecule type" value="Genomic_DNA"/>
</dbReference>
<comment type="caution">
    <text evidence="1">The sequence shown here is derived from an EMBL/GenBank/DDBJ whole genome shotgun (WGS) entry which is preliminary data.</text>
</comment>
<keyword evidence="2" id="KW-1185">Reference proteome</keyword>
<evidence type="ECO:0000313" key="1">
    <source>
        <dbReference type="EMBL" id="CAB4025579.1"/>
    </source>
</evidence>
<evidence type="ECO:0000313" key="2">
    <source>
        <dbReference type="Proteomes" id="UP001152795"/>
    </source>
</evidence>
<accession>A0A6S7KZH2</accession>
<gene>
    <name evidence="1" type="ORF">PACLA_8A055073</name>
</gene>
<protein>
    <submittedName>
        <fullName evidence="1">Uncharacterized protein</fullName>
    </submittedName>
</protein>
<name>A0A6S7KZH2_PARCT</name>
<dbReference type="OrthoDB" id="28818at2759"/>
<proteinExistence type="predicted"/>
<sequence length="263" mass="29718">MNISFEGEKGKDLTERVISNLKEEGVKEHNSIALAQNDTEDDGGDITTVECETTAQVSEIKLILNQDIVETKAELQQIKENFAEQLDQLKELSLNGGTKVTEYCLTSLEYENATLRHENTQLRRENDSLKERFNSRSYMVSDLNKKIKNIEDEKLSLVTALKLLQEGSKSISLNNRDATHNTWHTPGHRARTNVHNISANYACQNKTARSAADLNAQEPNIITPNRFGLLSQNMIQIKNQKLMTKLTRVNLALRLLDKVGQVI</sequence>